<dbReference type="CDD" id="cd11065">
    <property type="entry name" value="CYP64-like"/>
    <property type="match status" value="1"/>
</dbReference>
<comment type="cofactor">
    <cofactor evidence="1 9">
        <name>heme</name>
        <dbReference type="ChEBI" id="CHEBI:30413"/>
    </cofactor>
</comment>
<dbReference type="SUPFAM" id="SSF48264">
    <property type="entry name" value="Cytochrome P450"/>
    <property type="match status" value="1"/>
</dbReference>
<reference evidence="11" key="1">
    <citation type="submission" date="2020-11" db="EMBL/GenBank/DDBJ databases">
        <authorList>
            <consortium name="DOE Joint Genome Institute"/>
            <person name="Ahrendt S."/>
            <person name="Riley R."/>
            <person name="Andreopoulos W."/>
            <person name="Labutti K."/>
            <person name="Pangilinan J."/>
            <person name="Ruiz-Duenas F.J."/>
            <person name="Barrasa J.M."/>
            <person name="Sanchez-Garcia M."/>
            <person name="Camarero S."/>
            <person name="Miyauchi S."/>
            <person name="Serrano A."/>
            <person name="Linde D."/>
            <person name="Babiker R."/>
            <person name="Drula E."/>
            <person name="Ayuso-Fernandez I."/>
            <person name="Pacheco R."/>
            <person name="Padilla G."/>
            <person name="Ferreira P."/>
            <person name="Barriuso J."/>
            <person name="Kellner H."/>
            <person name="Castanera R."/>
            <person name="Alfaro M."/>
            <person name="Ramirez L."/>
            <person name="Pisabarro A.G."/>
            <person name="Kuo A."/>
            <person name="Tritt A."/>
            <person name="Lipzen A."/>
            <person name="He G."/>
            <person name="Yan M."/>
            <person name="Ng V."/>
            <person name="Cullen D."/>
            <person name="Martin F."/>
            <person name="Rosso M.-N."/>
            <person name="Henrissat B."/>
            <person name="Hibbett D."/>
            <person name="Martinez A.T."/>
            <person name="Grigoriev I.V."/>
        </authorList>
    </citation>
    <scope>NUCLEOTIDE SEQUENCE</scope>
    <source>
        <strain evidence="11">CBS 506.95</strain>
    </source>
</reference>
<comment type="similarity">
    <text evidence="3 10">Belongs to the cytochrome P450 family.</text>
</comment>
<evidence type="ECO:0000256" key="5">
    <source>
        <dbReference type="ARBA" id="ARBA00022723"/>
    </source>
</evidence>
<dbReference type="GO" id="GO:0005506">
    <property type="term" value="F:iron ion binding"/>
    <property type="evidence" value="ECO:0007669"/>
    <property type="project" value="InterPro"/>
</dbReference>
<feature type="binding site" description="axial binding residue" evidence="9">
    <location>
        <position position="438"/>
    </location>
    <ligand>
        <name>heme</name>
        <dbReference type="ChEBI" id="CHEBI:30413"/>
    </ligand>
    <ligandPart>
        <name>Fe</name>
        <dbReference type="ChEBI" id="CHEBI:18248"/>
    </ligandPart>
</feature>
<name>A0A9P6ED48_9AGAR</name>
<dbReference type="InterPro" id="IPR001128">
    <property type="entry name" value="Cyt_P450"/>
</dbReference>
<evidence type="ECO:0000256" key="7">
    <source>
        <dbReference type="ARBA" id="ARBA00023004"/>
    </source>
</evidence>
<dbReference type="PRINTS" id="PR00463">
    <property type="entry name" value="EP450I"/>
</dbReference>
<comment type="pathway">
    <text evidence="2">Secondary metabolite biosynthesis.</text>
</comment>
<evidence type="ECO:0000256" key="6">
    <source>
        <dbReference type="ARBA" id="ARBA00023002"/>
    </source>
</evidence>
<gene>
    <name evidence="11" type="ORF">CPB83DRAFT_427466</name>
</gene>
<sequence>MTSLPLSLPSLALTLVFVACILVDLRRRRRQRLPPGPRPLPIIGNVHQMPKEMPWVVFSSWAKTYGDLMYMDFMGQPAIIVSDRTAAIELMEKRSMNYSDRPVLEMAKLAGFHQTMALEHYNDNWKIQRRLISPDYSPVKVRKYWPLQEKVTRLFVRNIIEDVSALRDNLRLQLGVIILRVTYGYSPQTPEDKFLVGGFTALDNFAKVATPGMWLVDVLPILKYLPSWLPGTSFLKTAQDWGKHLEDTVRSPYNWAIENIPTGLSLQPNLVSDVINRHNGKPLNGADENALVWAAGTMLGGALETNISVTLTFLMYMILNPEVQRKGQAELDSVVGHDRLPSISDRADLPYIRGIITETLRRGPPVPLCTPHAAHEDDVYRGYAIPKGAWIMANIWHMYNDPEQFPDPEVFSPERYNGDDVEMEKVKGLAFGFGRRTCPGKHFTEALFYSIVATILATCDVLPGLDVNGKEVLPKVEYEAGSITQPKPFPLRIKPRSPQAAALLTDVSPAIE</sequence>
<evidence type="ECO:0000256" key="8">
    <source>
        <dbReference type="ARBA" id="ARBA00023033"/>
    </source>
</evidence>
<dbReference type="Proteomes" id="UP000807306">
    <property type="component" value="Unassembled WGS sequence"/>
</dbReference>
<keyword evidence="7 9" id="KW-0408">Iron</keyword>
<dbReference type="InterPro" id="IPR050364">
    <property type="entry name" value="Cytochrome_P450_fung"/>
</dbReference>
<evidence type="ECO:0000256" key="3">
    <source>
        <dbReference type="ARBA" id="ARBA00010617"/>
    </source>
</evidence>
<dbReference type="Gene3D" id="1.10.630.10">
    <property type="entry name" value="Cytochrome P450"/>
    <property type="match status" value="1"/>
</dbReference>
<dbReference type="InterPro" id="IPR002401">
    <property type="entry name" value="Cyt_P450_E_grp-I"/>
</dbReference>
<keyword evidence="4 9" id="KW-0349">Heme</keyword>
<dbReference type="PANTHER" id="PTHR46300:SF7">
    <property type="entry name" value="P450, PUTATIVE (EUROFUNG)-RELATED"/>
    <property type="match status" value="1"/>
</dbReference>
<dbReference type="AlphaFoldDB" id="A0A9P6ED48"/>
<evidence type="ECO:0000256" key="1">
    <source>
        <dbReference type="ARBA" id="ARBA00001971"/>
    </source>
</evidence>
<protein>
    <submittedName>
        <fullName evidence="11">Cytochrome P450</fullName>
    </submittedName>
</protein>
<dbReference type="EMBL" id="MU157863">
    <property type="protein sequence ID" value="KAF9527231.1"/>
    <property type="molecule type" value="Genomic_DNA"/>
</dbReference>
<dbReference type="OrthoDB" id="2789670at2759"/>
<dbReference type="GO" id="GO:0004497">
    <property type="term" value="F:monooxygenase activity"/>
    <property type="evidence" value="ECO:0007669"/>
    <property type="project" value="UniProtKB-KW"/>
</dbReference>
<dbReference type="InterPro" id="IPR017972">
    <property type="entry name" value="Cyt_P450_CS"/>
</dbReference>
<dbReference type="Pfam" id="PF00067">
    <property type="entry name" value="p450"/>
    <property type="match status" value="1"/>
</dbReference>
<comment type="caution">
    <text evidence="11">The sequence shown here is derived from an EMBL/GenBank/DDBJ whole genome shotgun (WGS) entry which is preliminary data.</text>
</comment>
<keyword evidence="5 9" id="KW-0479">Metal-binding</keyword>
<evidence type="ECO:0000313" key="12">
    <source>
        <dbReference type="Proteomes" id="UP000807306"/>
    </source>
</evidence>
<accession>A0A9P6ED48</accession>
<keyword evidence="12" id="KW-1185">Reference proteome</keyword>
<evidence type="ECO:0000256" key="4">
    <source>
        <dbReference type="ARBA" id="ARBA00022617"/>
    </source>
</evidence>
<dbReference type="PANTHER" id="PTHR46300">
    <property type="entry name" value="P450, PUTATIVE (EUROFUNG)-RELATED-RELATED"/>
    <property type="match status" value="1"/>
</dbReference>
<dbReference type="GO" id="GO:0016705">
    <property type="term" value="F:oxidoreductase activity, acting on paired donors, with incorporation or reduction of molecular oxygen"/>
    <property type="evidence" value="ECO:0007669"/>
    <property type="project" value="InterPro"/>
</dbReference>
<proteinExistence type="inferred from homology"/>
<dbReference type="InterPro" id="IPR036396">
    <property type="entry name" value="Cyt_P450_sf"/>
</dbReference>
<evidence type="ECO:0000256" key="2">
    <source>
        <dbReference type="ARBA" id="ARBA00005179"/>
    </source>
</evidence>
<dbReference type="PROSITE" id="PS00086">
    <property type="entry name" value="CYTOCHROME_P450"/>
    <property type="match status" value="1"/>
</dbReference>
<keyword evidence="8 10" id="KW-0503">Monooxygenase</keyword>
<evidence type="ECO:0000256" key="10">
    <source>
        <dbReference type="RuleBase" id="RU000461"/>
    </source>
</evidence>
<keyword evidence="6 10" id="KW-0560">Oxidoreductase</keyword>
<evidence type="ECO:0000313" key="11">
    <source>
        <dbReference type="EMBL" id="KAF9527231.1"/>
    </source>
</evidence>
<organism evidence="11 12">
    <name type="scientific">Crepidotus variabilis</name>
    <dbReference type="NCBI Taxonomy" id="179855"/>
    <lineage>
        <taxon>Eukaryota</taxon>
        <taxon>Fungi</taxon>
        <taxon>Dikarya</taxon>
        <taxon>Basidiomycota</taxon>
        <taxon>Agaricomycotina</taxon>
        <taxon>Agaricomycetes</taxon>
        <taxon>Agaricomycetidae</taxon>
        <taxon>Agaricales</taxon>
        <taxon>Agaricineae</taxon>
        <taxon>Crepidotaceae</taxon>
        <taxon>Crepidotus</taxon>
    </lineage>
</organism>
<dbReference type="GO" id="GO:0020037">
    <property type="term" value="F:heme binding"/>
    <property type="evidence" value="ECO:0007669"/>
    <property type="project" value="InterPro"/>
</dbReference>
<evidence type="ECO:0000256" key="9">
    <source>
        <dbReference type="PIRSR" id="PIRSR602401-1"/>
    </source>
</evidence>